<keyword evidence="4 10" id="KW-0808">Transferase</keyword>
<dbReference type="STRING" id="1314776.A0A165ZX13"/>
<evidence type="ECO:0000256" key="6">
    <source>
        <dbReference type="ARBA" id="ARBA00023098"/>
    </source>
</evidence>
<comment type="pathway">
    <text evidence="1 10">Phospholipid metabolism; phosphatidylglycerol biosynthesis; phosphatidylglycerol from CDP-diacylglycerol: step 1/2.</text>
</comment>
<keyword evidence="13" id="KW-1185">Reference proteome</keyword>
<dbReference type="EC" id="2.7.8.5" evidence="10"/>
<evidence type="ECO:0000256" key="5">
    <source>
        <dbReference type="ARBA" id="ARBA00022737"/>
    </source>
</evidence>
<reference evidence="12 13" key="1">
    <citation type="journal article" date="2016" name="Mol. Biol. Evol.">
        <title>Comparative Genomics of Early-Diverging Mushroom-Forming Fungi Provides Insights into the Origins of Lignocellulose Decay Capabilities.</title>
        <authorList>
            <person name="Nagy L.G."/>
            <person name="Riley R."/>
            <person name="Tritt A."/>
            <person name="Adam C."/>
            <person name="Daum C."/>
            <person name="Floudas D."/>
            <person name="Sun H."/>
            <person name="Yadav J.S."/>
            <person name="Pangilinan J."/>
            <person name="Larsson K.H."/>
            <person name="Matsuura K."/>
            <person name="Barry K."/>
            <person name="Labutti K."/>
            <person name="Kuo R."/>
            <person name="Ohm R.A."/>
            <person name="Bhattacharya S.S."/>
            <person name="Shirouzu T."/>
            <person name="Yoshinaga Y."/>
            <person name="Martin F.M."/>
            <person name="Grigoriev I.V."/>
            <person name="Hibbett D.S."/>
        </authorList>
    </citation>
    <scope>NUCLEOTIDE SEQUENCE [LARGE SCALE GENOMIC DNA]</scope>
    <source>
        <strain evidence="12 13">HHB10207 ss-3</strain>
    </source>
</reference>
<evidence type="ECO:0000256" key="10">
    <source>
        <dbReference type="RuleBase" id="RU365024"/>
    </source>
</evidence>
<dbReference type="CDD" id="cd09135">
    <property type="entry name" value="PLDc_PGS1_euk_1"/>
    <property type="match status" value="1"/>
</dbReference>
<evidence type="ECO:0000256" key="8">
    <source>
        <dbReference type="ARBA" id="ARBA00023264"/>
    </source>
</evidence>
<dbReference type="OrthoDB" id="10250191at2759"/>
<keyword evidence="6 10" id="KW-0443">Lipid metabolism</keyword>
<dbReference type="GO" id="GO:0032049">
    <property type="term" value="P:cardiolipin biosynthetic process"/>
    <property type="evidence" value="ECO:0007669"/>
    <property type="project" value="InterPro"/>
</dbReference>
<evidence type="ECO:0000256" key="9">
    <source>
        <dbReference type="ARBA" id="ARBA00048586"/>
    </source>
</evidence>
<gene>
    <name evidence="12" type="ORF">SISSUDRAFT_1026276</name>
</gene>
<dbReference type="PROSITE" id="PS50035">
    <property type="entry name" value="PLD"/>
    <property type="match status" value="1"/>
</dbReference>
<evidence type="ECO:0000313" key="13">
    <source>
        <dbReference type="Proteomes" id="UP000076798"/>
    </source>
</evidence>
<accession>A0A165ZX13</accession>
<keyword evidence="3 10" id="KW-0444">Lipid biosynthesis</keyword>
<dbReference type="SUPFAM" id="SSF56024">
    <property type="entry name" value="Phospholipase D/nuclease"/>
    <property type="match status" value="1"/>
</dbReference>
<dbReference type="PANTHER" id="PTHR12586:SF1">
    <property type="entry name" value="CDP-DIACYLGLYCEROL--GLYCEROL-3-PHOSPHATE 3-PHOSPHATIDYLTRANSFERASE, MITOCHONDRIAL"/>
    <property type="match status" value="1"/>
</dbReference>
<feature type="domain" description="PLD phosphodiesterase" evidence="11">
    <location>
        <begin position="163"/>
        <end position="184"/>
    </location>
</feature>
<comment type="similarity">
    <text evidence="2 10">Belongs to the CDP-alcohol phosphatidyltransferase class-II family.</text>
</comment>
<proteinExistence type="inferred from homology"/>
<dbReference type="PIRSF" id="PIRSF000850">
    <property type="entry name" value="Phospholipase_D_PSS"/>
    <property type="match status" value="1"/>
</dbReference>
<dbReference type="GO" id="GO:0005739">
    <property type="term" value="C:mitochondrion"/>
    <property type="evidence" value="ECO:0007669"/>
    <property type="project" value="UniProtKB-SubCell"/>
</dbReference>
<dbReference type="InterPro" id="IPR001736">
    <property type="entry name" value="PLipase_D/transphosphatidylase"/>
</dbReference>
<dbReference type="Proteomes" id="UP000076798">
    <property type="component" value="Unassembled WGS sequence"/>
</dbReference>
<dbReference type="PANTHER" id="PTHR12586">
    <property type="entry name" value="CDP-DIACYLGLYCEROL--SERINE O-PHOSPHATIDYLTRANSFERASE"/>
    <property type="match status" value="1"/>
</dbReference>
<evidence type="ECO:0000259" key="11">
    <source>
        <dbReference type="PROSITE" id="PS50035"/>
    </source>
</evidence>
<evidence type="ECO:0000256" key="4">
    <source>
        <dbReference type="ARBA" id="ARBA00022679"/>
    </source>
</evidence>
<dbReference type="InterPro" id="IPR016270">
    <property type="entry name" value="PGS1"/>
</dbReference>
<keyword evidence="10" id="KW-0496">Mitochondrion</keyword>
<keyword evidence="5" id="KW-0677">Repeat</keyword>
<comment type="subcellular location">
    <subcellularLocation>
        <location evidence="10">Mitochondrion</location>
    </subcellularLocation>
</comment>
<name>A0A165ZX13_9AGAM</name>
<evidence type="ECO:0000256" key="3">
    <source>
        <dbReference type="ARBA" id="ARBA00022516"/>
    </source>
</evidence>
<dbReference type="SMART" id="SM00155">
    <property type="entry name" value="PLDc"/>
    <property type="match status" value="2"/>
</dbReference>
<evidence type="ECO:0000256" key="1">
    <source>
        <dbReference type="ARBA" id="ARBA00005042"/>
    </source>
</evidence>
<dbReference type="UniPathway" id="UPA00084">
    <property type="reaction ID" value="UER00503"/>
</dbReference>
<dbReference type="GO" id="GO:0005524">
    <property type="term" value="F:ATP binding"/>
    <property type="evidence" value="ECO:0007669"/>
    <property type="project" value="UniProtKB-KW"/>
</dbReference>
<keyword evidence="7 10" id="KW-0594">Phospholipid biosynthesis</keyword>
<keyword evidence="10" id="KW-0067">ATP-binding</keyword>
<evidence type="ECO:0000256" key="7">
    <source>
        <dbReference type="ARBA" id="ARBA00023209"/>
    </source>
</evidence>
<dbReference type="CDD" id="cd09137">
    <property type="entry name" value="PLDc_PGS1_euk_2"/>
    <property type="match status" value="1"/>
</dbReference>
<protein>
    <recommendedName>
        <fullName evidence="10">CDP-diacylglycerol--glycerol-3-phosphate 3-phosphatidyltransferase</fullName>
        <ecNumber evidence="10">2.7.8.5</ecNumber>
    </recommendedName>
</protein>
<evidence type="ECO:0000256" key="2">
    <source>
        <dbReference type="ARBA" id="ARBA00010682"/>
    </source>
</evidence>
<sequence>MIAARALAPKLKPPLRTRSAHGFASLDPFVKDIASVQPTFPLASKNVKILKEPTDFYAELLSLIRRARRRLFISSLYIGHSETELFQTLNDALNQNQTLTLDLHLDALRSTRPGPDSPALSLLPLIDKFPGRVKVHLFRSPTLRGLMKTVVPRRFDEGWGTWHAKVYGADDEVILSGANLNESYFTNRQDRYIHIEKQPQLADYCFSFLQTCAAYSYKLKSLPPGSSSLPYDLIWDNHAVSHPRILKAAQKDLRALQASFHKDYPFDENAETMIAPIIQSQPLGMREEERSFLHLFAHLKRQTITRYEKPHMDLTSGYFGLHRPYQRFVIDSGIDCRILVASPEANGFLGSKGLSGLIPEAYTLLEKRFWNKVLKAKRQWHTEGGGGIELREWRKDGWTYHAKGVWVSPSGHEPPLMTLFGSTNLNSRSAHLDTELSFILVTKSMFLRKQLAAEVNRLRIPSTRVGTKTWAQEDRRVRLLTRALVGLGVQDML</sequence>
<comment type="catalytic activity">
    <reaction evidence="9 10">
        <text>a CDP-1,2-diacyl-sn-glycerol + sn-glycerol 3-phosphate = a 1,2-diacyl-sn-glycero-3-phospho-(1'-sn-glycero-3'-phosphate) + CMP + H(+)</text>
        <dbReference type="Rhea" id="RHEA:12593"/>
        <dbReference type="ChEBI" id="CHEBI:15378"/>
        <dbReference type="ChEBI" id="CHEBI:57597"/>
        <dbReference type="ChEBI" id="CHEBI:58332"/>
        <dbReference type="ChEBI" id="CHEBI:60110"/>
        <dbReference type="ChEBI" id="CHEBI:60377"/>
        <dbReference type="EC" id="2.7.8.5"/>
    </reaction>
</comment>
<dbReference type="AlphaFoldDB" id="A0A165ZX13"/>
<keyword evidence="10" id="KW-0547">Nucleotide-binding</keyword>
<dbReference type="EMBL" id="KV428168">
    <property type="protein sequence ID" value="KZT34724.1"/>
    <property type="molecule type" value="Genomic_DNA"/>
</dbReference>
<evidence type="ECO:0000313" key="12">
    <source>
        <dbReference type="EMBL" id="KZT34724.1"/>
    </source>
</evidence>
<dbReference type="Gene3D" id="3.30.870.10">
    <property type="entry name" value="Endonuclease Chain A"/>
    <property type="match status" value="2"/>
</dbReference>
<dbReference type="GO" id="GO:0008444">
    <property type="term" value="F:CDP-diacylglycerol-glycerol-3-phosphate 3-phosphatidyltransferase activity"/>
    <property type="evidence" value="ECO:0007669"/>
    <property type="project" value="UniProtKB-EC"/>
</dbReference>
<organism evidence="12 13">
    <name type="scientific">Sistotremastrum suecicum HHB10207 ss-3</name>
    <dbReference type="NCBI Taxonomy" id="1314776"/>
    <lineage>
        <taxon>Eukaryota</taxon>
        <taxon>Fungi</taxon>
        <taxon>Dikarya</taxon>
        <taxon>Basidiomycota</taxon>
        <taxon>Agaricomycotina</taxon>
        <taxon>Agaricomycetes</taxon>
        <taxon>Sistotremastrales</taxon>
        <taxon>Sistotremastraceae</taxon>
        <taxon>Sistotremastrum</taxon>
    </lineage>
</organism>
<comment type="function">
    <text evidence="10">Functions in the biosynthesis of the anionic phospholipids phosphatidylglycerol and cardiolipin.</text>
</comment>
<keyword evidence="8 10" id="KW-1208">Phospholipid metabolism</keyword>